<accession>A0A100IQ67</accession>
<reference evidence="5" key="1">
    <citation type="journal article" date="2016" name="Genome Announc.">
        <title>Draft genome sequence of Aspergillus niger strain An76.</title>
        <authorList>
            <person name="Gong W."/>
            <person name="Cheng Z."/>
            <person name="Zhang H."/>
            <person name="Liu L."/>
            <person name="Gao P."/>
            <person name="Wang L."/>
        </authorList>
    </citation>
    <scope>NUCLEOTIDE SEQUENCE [LARGE SCALE GENOMIC DNA]</scope>
    <source>
        <strain evidence="5">An76</strain>
    </source>
</reference>
<comment type="caution">
    <text evidence="4">The sequence shown here is derived from an EMBL/GenBank/DDBJ whole genome shotgun (WGS) entry which is preliminary data.</text>
</comment>
<dbReference type="OMA" id="PFCPFSD"/>
<dbReference type="EMBL" id="BCMY01000016">
    <property type="protein sequence ID" value="GAQ45334.1"/>
    <property type="molecule type" value="Genomic_DNA"/>
</dbReference>
<organism evidence="4 5">
    <name type="scientific">Aspergillus niger</name>
    <dbReference type="NCBI Taxonomy" id="5061"/>
    <lineage>
        <taxon>Eukaryota</taxon>
        <taxon>Fungi</taxon>
        <taxon>Dikarya</taxon>
        <taxon>Ascomycota</taxon>
        <taxon>Pezizomycotina</taxon>
        <taxon>Eurotiomycetes</taxon>
        <taxon>Eurotiomycetidae</taxon>
        <taxon>Eurotiales</taxon>
        <taxon>Aspergillaceae</taxon>
        <taxon>Aspergillus</taxon>
        <taxon>Aspergillus subgen. Circumdati</taxon>
    </lineage>
</organism>
<dbReference type="VEuPathDB" id="FungiDB:ASPNIDRAFT2_1108024"/>
<keyword evidence="1" id="KW-0378">Hydrolase</keyword>
<evidence type="ECO:0000256" key="2">
    <source>
        <dbReference type="SAM" id="MobiDB-lite"/>
    </source>
</evidence>
<feature type="region of interest" description="Disordered" evidence="2">
    <location>
        <begin position="34"/>
        <end position="54"/>
    </location>
</feature>
<evidence type="ECO:0000256" key="1">
    <source>
        <dbReference type="ARBA" id="ARBA00022801"/>
    </source>
</evidence>
<evidence type="ECO:0000313" key="5">
    <source>
        <dbReference type="Proteomes" id="UP000068243"/>
    </source>
</evidence>
<name>A0A100IQ67_ASPNG</name>
<sequence>MDQMNYSDPACPFCPFSDPDISRVVEHVDVYHPEVDTQAEHSRRPANAPSTGTGECPGDYAECPHGCGEIVLNTELAAHLDLHFAETVAFEDISSHQPELPVDVESPVSSHDAERRERLKERTPGLLPNEDRTPSPWSLVGGTKTPHRDTAKRLGRTELGPHAHEKQMPSWLRRMLERGSMSIFTNTIASDGTLRRREAVENETRDVIPVLARLCEQDKSVQRAFFCSPKVHQISKIPKEGGFCGYRNIQMLITFLKETQLPGHERFPTELPTIFQLQDMIEDAWDKGFNSVGRVETGGIRGTRKYIGTPEAQALFSSLGIQCEANSIGASKEVRAHDALYMNVAAYFRESCALEEGKKVMQTNLPPIYFQHQGLKTSFFVICDLSNWWTDITGHSMTIIGFEIRDGGSADILVFDPMFRTPPAVKRLRGAQALTSDPARVLKAYRRGTAYLQKYKAFELLKGYNETKLQENLDAEIFGVLLDEAREAFDEELVVELNTGYNLGKMTEPEISNYLRQSGGAGGRNRHQFAP</sequence>
<feature type="region of interest" description="Disordered" evidence="2">
    <location>
        <begin position="100"/>
        <end position="149"/>
    </location>
</feature>
<evidence type="ECO:0000313" key="4">
    <source>
        <dbReference type="EMBL" id="GAQ45334.1"/>
    </source>
</evidence>
<dbReference type="AlphaFoldDB" id="A0A100IQ67"/>
<dbReference type="OrthoDB" id="288987at2759"/>
<proteinExistence type="predicted"/>
<dbReference type="Proteomes" id="UP000068243">
    <property type="component" value="Unassembled WGS sequence"/>
</dbReference>
<dbReference type="VEuPathDB" id="FungiDB:An17g02284"/>
<dbReference type="VEuPathDB" id="FungiDB:ATCC64974_65950"/>
<feature type="compositionally biased region" description="Basic and acidic residues" evidence="2">
    <location>
        <begin position="111"/>
        <end position="133"/>
    </location>
</feature>
<feature type="compositionally biased region" description="Basic and acidic residues" evidence="2">
    <location>
        <begin position="34"/>
        <end position="43"/>
    </location>
</feature>
<dbReference type="GO" id="GO:0016787">
    <property type="term" value="F:hydrolase activity"/>
    <property type="evidence" value="ECO:0007669"/>
    <property type="project" value="UniProtKB-KW"/>
</dbReference>
<dbReference type="Pfam" id="PF07910">
    <property type="entry name" value="Peptidase_C78"/>
    <property type="match status" value="1"/>
</dbReference>
<protein>
    <submittedName>
        <fullName evidence="4">DUF1671 domain protein</fullName>
    </submittedName>
</protein>
<dbReference type="VEuPathDB" id="FungiDB:M747DRAFT_259436"/>
<gene>
    <name evidence="4" type="ORF">ABL_07995</name>
</gene>
<evidence type="ECO:0000259" key="3">
    <source>
        <dbReference type="Pfam" id="PF07910"/>
    </source>
</evidence>
<dbReference type="InterPro" id="IPR012462">
    <property type="entry name" value="UFSP1/2_DUB_cat"/>
</dbReference>
<feature type="domain" description="UFSP1/2/DUB catalytic" evidence="3">
    <location>
        <begin position="221"/>
        <end position="461"/>
    </location>
</feature>
<dbReference type="Gene3D" id="3.90.70.130">
    <property type="match status" value="1"/>
</dbReference>